<keyword evidence="1" id="KW-0812">Transmembrane</keyword>
<feature type="transmembrane region" description="Helical" evidence="1">
    <location>
        <begin position="177"/>
        <end position="202"/>
    </location>
</feature>
<dbReference type="Proteomes" id="UP000077266">
    <property type="component" value="Unassembled WGS sequence"/>
</dbReference>
<protein>
    <recommendedName>
        <fullName evidence="4">Transmembrane protein</fullName>
    </recommendedName>
</protein>
<evidence type="ECO:0000313" key="2">
    <source>
        <dbReference type="EMBL" id="KZV97362.1"/>
    </source>
</evidence>
<evidence type="ECO:0000313" key="3">
    <source>
        <dbReference type="Proteomes" id="UP000077266"/>
    </source>
</evidence>
<gene>
    <name evidence="2" type="ORF">EXIGLDRAFT_747135</name>
</gene>
<organism evidence="2 3">
    <name type="scientific">Exidia glandulosa HHB12029</name>
    <dbReference type="NCBI Taxonomy" id="1314781"/>
    <lineage>
        <taxon>Eukaryota</taxon>
        <taxon>Fungi</taxon>
        <taxon>Dikarya</taxon>
        <taxon>Basidiomycota</taxon>
        <taxon>Agaricomycotina</taxon>
        <taxon>Agaricomycetes</taxon>
        <taxon>Auriculariales</taxon>
        <taxon>Exidiaceae</taxon>
        <taxon>Exidia</taxon>
    </lineage>
</organism>
<evidence type="ECO:0008006" key="4">
    <source>
        <dbReference type="Google" id="ProtNLM"/>
    </source>
</evidence>
<dbReference type="InParanoid" id="A0A165L544"/>
<dbReference type="Gene3D" id="2.60.120.260">
    <property type="entry name" value="Galactose-binding domain-like"/>
    <property type="match status" value="1"/>
</dbReference>
<keyword evidence="3" id="KW-1185">Reference proteome</keyword>
<accession>A0A165L544</accession>
<name>A0A165L544_EXIGL</name>
<dbReference type="AlphaFoldDB" id="A0A165L544"/>
<proteinExistence type="predicted"/>
<reference evidence="2 3" key="1">
    <citation type="journal article" date="2016" name="Mol. Biol. Evol.">
        <title>Comparative Genomics of Early-Diverging Mushroom-Forming Fungi Provides Insights into the Origins of Lignocellulose Decay Capabilities.</title>
        <authorList>
            <person name="Nagy L.G."/>
            <person name="Riley R."/>
            <person name="Tritt A."/>
            <person name="Adam C."/>
            <person name="Daum C."/>
            <person name="Floudas D."/>
            <person name="Sun H."/>
            <person name="Yadav J.S."/>
            <person name="Pangilinan J."/>
            <person name="Larsson K.H."/>
            <person name="Matsuura K."/>
            <person name="Barry K."/>
            <person name="Labutti K."/>
            <person name="Kuo R."/>
            <person name="Ohm R.A."/>
            <person name="Bhattacharya S.S."/>
            <person name="Shirouzu T."/>
            <person name="Yoshinaga Y."/>
            <person name="Martin F.M."/>
            <person name="Grigoriev I.V."/>
            <person name="Hibbett D.S."/>
        </authorList>
    </citation>
    <scope>NUCLEOTIDE SEQUENCE [LARGE SCALE GENOMIC DNA]</scope>
    <source>
        <strain evidence="2 3">HHB12029</strain>
    </source>
</reference>
<keyword evidence="1" id="KW-1133">Transmembrane helix</keyword>
<keyword evidence="1" id="KW-0472">Membrane</keyword>
<sequence length="256" mass="27430">MSVAQPLPSPITPLDVRVEDNHASVQYSEGWTTSTDPSLYTGSSYHLTYHQNASAVFSFTGSYIWFISDLNNDHGQYGVSIDSGVWRLFSSNSAVLEKQQILFAAEVEPGPHSITIMDWENRGLGVDQFAYRPLDFALSSSSSTTSSFASSSSPSTSGLSSSFSETPLPVQSVTLPAGAYVGVGLGAAALLILLVLGSIILWTRRRRRPVQPQPVPTSHRDTILTDGTGSHNWASFAVNHSPVVPVFGGQSSHSPS</sequence>
<dbReference type="OrthoDB" id="3265734at2759"/>
<dbReference type="EMBL" id="KV425931">
    <property type="protein sequence ID" value="KZV97362.1"/>
    <property type="molecule type" value="Genomic_DNA"/>
</dbReference>
<evidence type="ECO:0000256" key="1">
    <source>
        <dbReference type="SAM" id="Phobius"/>
    </source>
</evidence>